<dbReference type="Pfam" id="PF10987">
    <property type="entry name" value="DUF2806"/>
    <property type="match status" value="1"/>
</dbReference>
<evidence type="ECO:0000313" key="2">
    <source>
        <dbReference type="EMBL" id="KDM92549.1"/>
    </source>
</evidence>
<dbReference type="InterPro" id="IPR021254">
    <property type="entry name" value="DUF2806"/>
</dbReference>
<feature type="compositionally biased region" description="Low complexity" evidence="1">
    <location>
        <begin position="1"/>
        <end position="17"/>
    </location>
</feature>
<dbReference type="AlphaFoldDB" id="A0A066RQA9"/>
<feature type="region of interest" description="Disordered" evidence="1">
    <location>
        <begin position="1"/>
        <end position="32"/>
    </location>
</feature>
<evidence type="ECO:0000313" key="3">
    <source>
        <dbReference type="Proteomes" id="UP000027192"/>
    </source>
</evidence>
<evidence type="ECO:0008006" key="4">
    <source>
        <dbReference type="Google" id="ProtNLM"/>
    </source>
</evidence>
<organism evidence="2 3">
    <name type="scientific">Photobacterium galatheae</name>
    <dbReference type="NCBI Taxonomy" id="1654360"/>
    <lineage>
        <taxon>Bacteria</taxon>
        <taxon>Pseudomonadati</taxon>
        <taxon>Pseudomonadota</taxon>
        <taxon>Gammaproteobacteria</taxon>
        <taxon>Vibrionales</taxon>
        <taxon>Vibrionaceae</taxon>
        <taxon>Photobacterium</taxon>
    </lineage>
</organism>
<protein>
    <recommendedName>
        <fullName evidence="4">TIGR03899 family protein</fullName>
    </recommendedName>
</protein>
<sequence>MSTENQASVQPVQVVPASEKKSNQKSSVRSSRFRIQSIARHHVVGAQIDEDHEKTLQERTENRHQKLQQRQQQNLERIFKLSYDSCLDETAGEPDPDWIHLFMTIAQDIFSPPMQKLWSRILRQEVLAPGSISLKTMMTLKQMTQRDAQLFRRACMLTCHFGQDNSKKLLTGIKYKTGLFRQLKSPSIDKINLGYYQLPYSHLLELIGLGLVLNTELESGKLQNDVALNFHYQGSDYQLQPATTTLSLLYYRLSPVGQEIAQLLGNHRHDEYKNNLTELLNKHFIVTSDAPSHHVI</sequence>
<dbReference type="NCBIfam" id="TIGR03899">
    <property type="entry name" value="TIGR03899 family protein"/>
    <property type="match status" value="1"/>
</dbReference>
<evidence type="ECO:0000256" key="1">
    <source>
        <dbReference type="SAM" id="MobiDB-lite"/>
    </source>
</evidence>
<proteinExistence type="predicted"/>
<accession>A0A066RQA9</accession>
<name>A0A066RQA9_9GAMM</name>
<keyword evidence="3" id="KW-1185">Reference proteome</keyword>
<dbReference type="OrthoDB" id="886161at2"/>
<comment type="caution">
    <text evidence="2">The sequence shown here is derived from an EMBL/GenBank/DDBJ whole genome shotgun (WGS) entry which is preliminary data.</text>
</comment>
<gene>
    <name evidence="2" type="ORF">EA58_06290</name>
</gene>
<dbReference type="Proteomes" id="UP000027192">
    <property type="component" value="Unassembled WGS sequence"/>
</dbReference>
<dbReference type="RefSeq" id="WP_036750243.1">
    <property type="nucleotide sequence ID" value="NZ_JAGSGC010000001.1"/>
</dbReference>
<dbReference type="EMBL" id="JMIB01000008">
    <property type="protein sequence ID" value="KDM92549.1"/>
    <property type="molecule type" value="Genomic_DNA"/>
</dbReference>
<dbReference type="STRING" id="1654360.EA58_06290"/>
<reference evidence="2 3" key="1">
    <citation type="submission" date="2014-04" db="EMBL/GenBank/DDBJ databases">
        <title>Draft genome sequence of Photobacterium halotolerans S2753: a solonamide, ngercheumicin and holomycin producer.</title>
        <authorList>
            <person name="Machado H.R."/>
            <person name="Gram L."/>
        </authorList>
    </citation>
    <scope>NUCLEOTIDE SEQUENCE [LARGE SCALE GENOMIC DNA]</scope>
    <source>
        <strain evidence="2 3">S2753</strain>
    </source>
</reference>